<dbReference type="InterPro" id="IPR025745">
    <property type="entry name" value="Mrr-like_N_dom"/>
</dbReference>
<dbReference type="InterPro" id="IPR011856">
    <property type="entry name" value="tRNA_endonuc-like_dom_sf"/>
</dbReference>
<dbReference type="Gene3D" id="3.40.1350.10">
    <property type="match status" value="1"/>
</dbReference>
<dbReference type="GO" id="GO:0015666">
    <property type="term" value="F:restriction endodeoxyribonuclease activity"/>
    <property type="evidence" value="ECO:0007669"/>
    <property type="project" value="TreeGrafter"/>
</dbReference>
<reference evidence="4 5" key="1">
    <citation type="submission" date="2019-06" db="EMBL/GenBank/DDBJ databases">
        <title>Whole genome shotgun sequence of Corynebacterium flavescens NBRC 14136.</title>
        <authorList>
            <person name="Hosoyama A."/>
            <person name="Uohara A."/>
            <person name="Ohji S."/>
            <person name="Ichikawa N."/>
        </authorList>
    </citation>
    <scope>NUCLEOTIDE SEQUENCE [LARGE SCALE GENOMIC DNA]</scope>
    <source>
        <strain evidence="4 5">NBRC 14136</strain>
    </source>
</reference>
<proteinExistence type="predicted"/>
<dbReference type="EMBL" id="BJNB01000047">
    <property type="protein sequence ID" value="GEB98703.1"/>
    <property type="molecule type" value="Genomic_DNA"/>
</dbReference>
<dbReference type="PANTHER" id="PTHR30015:SF7">
    <property type="entry name" value="TYPE IV METHYL-DIRECTED RESTRICTION ENZYME ECOKMRR"/>
    <property type="match status" value="1"/>
</dbReference>
<dbReference type="InterPro" id="IPR011335">
    <property type="entry name" value="Restrct_endonuc-II-like"/>
</dbReference>
<feature type="domain" description="Restriction system protein Mrr-like N-terminal" evidence="3">
    <location>
        <begin position="19"/>
        <end position="104"/>
    </location>
</feature>
<evidence type="ECO:0000256" key="1">
    <source>
        <dbReference type="SAM" id="MobiDB-lite"/>
    </source>
</evidence>
<dbReference type="Pfam" id="PF14338">
    <property type="entry name" value="Mrr_N"/>
    <property type="match status" value="1"/>
</dbReference>
<accession>A0AB73BAA0</accession>
<organism evidence="4 5">
    <name type="scientific">Corynebacterium flavescens</name>
    <dbReference type="NCBI Taxonomy" id="28028"/>
    <lineage>
        <taxon>Bacteria</taxon>
        <taxon>Bacillati</taxon>
        <taxon>Actinomycetota</taxon>
        <taxon>Actinomycetes</taxon>
        <taxon>Mycobacteriales</taxon>
        <taxon>Corynebacteriaceae</taxon>
        <taxon>Corynebacterium</taxon>
    </lineage>
</organism>
<feature type="compositionally biased region" description="Polar residues" evidence="1">
    <location>
        <begin position="133"/>
        <end position="148"/>
    </location>
</feature>
<dbReference type="InterPro" id="IPR052906">
    <property type="entry name" value="Type_IV_Methyl-Rstrct_Enzyme"/>
</dbReference>
<dbReference type="GO" id="GO:0009307">
    <property type="term" value="P:DNA restriction-modification system"/>
    <property type="evidence" value="ECO:0007669"/>
    <property type="project" value="InterPro"/>
</dbReference>
<evidence type="ECO:0000259" key="3">
    <source>
        <dbReference type="Pfam" id="PF14338"/>
    </source>
</evidence>
<sequence length="316" mass="34865">MSPEKNSASFTDQGIPTHQELVIPALQAVASLGGSAESGEIVDYVIEHYPNSESLLEITYPKRPSVAVLPERVAWARSMAKLIGALEQPTRGMYLITKLGEGLLQLPEEKALEKVRDLDRDYYRQQRQRKLSDSAQNSSRQIEDSQPSAEVLADTESDKDATGSEWKAQLLDRLHRLSPEGFEKFVLYLLRRYGLQLTHMGGSGDEGIDGIGTTPLSPVLSSRVAVQVKRYAPQGKPIGRETVALFQRDAQTKGAERAILVTLSRFTEAARKAANAASPTVDLINGDRLAELIRDDGESGVTLQPTVSETWFERFD</sequence>
<gene>
    <name evidence="4" type="ORF">CFL01nite_21980</name>
</gene>
<dbReference type="GO" id="GO:0003677">
    <property type="term" value="F:DNA binding"/>
    <property type="evidence" value="ECO:0007669"/>
    <property type="project" value="InterPro"/>
</dbReference>
<feature type="domain" description="Restriction endonuclease type IV Mrr" evidence="2">
    <location>
        <begin position="174"/>
        <end position="293"/>
    </location>
</feature>
<evidence type="ECO:0000259" key="2">
    <source>
        <dbReference type="Pfam" id="PF04471"/>
    </source>
</evidence>
<feature type="region of interest" description="Disordered" evidence="1">
    <location>
        <begin position="126"/>
        <end position="160"/>
    </location>
</feature>
<dbReference type="Pfam" id="PF04471">
    <property type="entry name" value="Mrr_cat"/>
    <property type="match status" value="1"/>
</dbReference>
<dbReference type="AlphaFoldDB" id="A0AB73BAA0"/>
<protein>
    <recommendedName>
        <fullName evidence="6">Restriction endonuclease</fullName>
    </recommendedName>
</protein>
<dbReference type="RefSeq" id="WP_075730249.1">
    <property type="nucleotide sequence ID" value="NZ_BJNB01000047.1"/>
</dbReference>
<name>A0AB73BAA0_CORFL</name>
<dbReference type="GeneID" id="82880855"/>
<dbReference type="InterPro" id="IPR007560">
    <property type="entry name" value="Restrct_endonuc_IV_Mrr"/>
</dbReference>
<evidence type="ECO:0008006" key="6">
    <source>
        <dbReference type="Google" id="ProtNLM"/>
    </source>
</evidence>
<evidence type="ECO:0000313" key="5">
    <source>
        <dbReference type="Proteomes" id="UP000315353"/>
    </source>
</evidence>
<dbReference type="Proteomes" id="UP000315353">
    <property type="component" value="Unassembled WGS sequence"/>
</dbReference>
<evidence type="ECO:0000313" key="4">
    <source>
        <dbReference type="EMBL" id="GEB98703.1"/>
    </source>
</evidence>
<dbReference type="SUPFAM" id="SSF52980">
    <property type="entry name" value="Restriction endonuclease-like"/>
    <property type="match status" value="1"/>
</dbReference>
<comment type="caution">
    <text evidence="4">The sequence shown here is derived from an EMBL/GenBank/DDBJ whole genome shotgun (WGS) entry which is preliminary data.</text>
</comment>
<dbReference type="PANTHER" id="PTHR30015">
    <property type="entry name" value="MRR RESTRICTION SYSTEM PROTEIN"/>
    <property type="match status" value="1"/>
</dbReference>